<feature type="region of interest" description="Disordered" evidence="1">
    <location>
        <begin position="603"/>
        <end position="750"/>
    </location>
</feature>
<dbReference type="PROSITE" id="PS50106">
    <property type="entry name" value="PDZ"/>
    <property type="match status" value="4"/>
</dbReference>
<feature type="region of interest" description="Disordered" evidence="1">
    <location>
        <begin position="475"/>
        <end position="559"/>
    </location>
</feature>
<feature type="domain" description="PDZ" evidence="2">
    <location>
        <begin position="821"/>
        <end position="893"/>
    </location>
</feature>
<feature type="region of interest" description="Disordered" evidence="1">
    <location>
        <begin position="206"/>
        <end position="230"/>
    </location>
</feature>
<name>A0A8T1VQE8_9STRA</name>
<evidence type="ECO:0000313" key="4">
    <source>
        <dbReference type="Proteomes" id="UP000694044"/>
    </source>
</evidence>
<gene>
    <name evidence="3" type="ORF">PHYPSEUDO_003518</name>
</gene>
<dbReference type="PANTHER" id="PTHR23122">
    <property type="entry name" value="MEMBRANE-ASSOCIATED GUANYLATE KINASE MAGUK"/>
    <property type="match status" value="1"/>
</dbReference>
<dbReference type="OrthoDB" id="78824at2759"/>
<dbReference type="InterPro" id="IPR001478">
    <property type="entry name" value="PDZ"/>
</dbReference>
<evidence type="ECO:0000313" key="3">
    <source>
        <dbReference type="EMBL" id="KAG7383592.1"/>
    </source>
</evidence>
<feature type="region of interest" description="Disordered" evidence="1">
    <location>
        <begin position="1"/>
        <end position="62"/>
    </location>
</feature>
<comment type="caution">
    <text evidence="3">The sequence shown here is derived from an EMBL/GenBank/DDBJ whole genome shotgun (WGS) entry which is preliminary data.</text>
</comment>
<feature type="compositionally biased region" description="Polar residues" evidence="1">
    <location>
        <begin position="45"/>
        <end position="62"/>
    </location>
</feature>
<keyword evidence="4" id="KW-1185">Reference proteome</keyword>
<feature type="domain" description="PDZ" evidence="2">
    <location>
        <begin position="279"/>
        <end position="352"/>
    </location>
</feature>
<reference evidence="3" key="1">
    <citation type="submission" date="2021-02" db="EMBL/GenBank/DDBJ databases">
        <authorList>
            <person name="Palmer J.M."/>
        </authorList>
    </citation>
    <scope>NUCLEOTIDE SEQUENCE</scope>
    <source>
        <strain evidence="3">SCRP734</strain>
    </source>
</reference>
<feature type="domain" description="PDZ" evidence="2">
    <location>
        <begin position="122"/>
        <end position="194"/>
    </location>
</feature>
<feature type="domain" description="PDZ" evidence="2">
    <location>
        <begin position="406"/>
        <end position="479"/>
    </location>
</feature>
<dbReference type="Proteomes" id="UP000694044">
    <property type="component" value="Unassembled WGS sequence"/>
</dbReference>
<feature type="region of interest" description="Disordered" evidence="1">
    <location>
        <begin position="79"/>
        <end position="111"/>
    </location>
</feature>
<dbReference type="InterPro" id="IPR050716">
    <property type="entry name" value="MAGUK"/>
</dbReference>
<evidence type="ECO:0000256" key="1">
    <source>
        <dbReference type="SAM" id="MobiDB-lite"/>
    </source>
</evidence>
<sequence>MADHSDGSAFGDETLSQDDYMQRQMDKMRGLDEAENMSFLGSAPSHRTGSSNHSGTSELSANMTVYEKLQALALAENIKLNEPSDSGGPPKNKDGEGDDEEDDDDEEEEDDDDIYEISWDGGPLGLLFKANANGQPVIRRVNKKGAATGLQYARAGDVLLALNGVSVSATPFTEVIEQLKNPEFPIKLDFRPLKLSDLASAASASTSTWGLPRTGSSIHSSDATSAFCGSPVSSNATVDLRSNRGGGGWGESAPTYVMPQVNEAPAEDPSDVEYDVVWSEGPLGCELKQRNGLPAVKSVTGTGVTPSVAQIAAGDILVSINGLRTEEIGFKSTVTLMMRATKPVYLRFHRGGARQPPSVGINFNELPPSYRGPQSNRGTFQEAPPPGPGGDAEPLEPKQYTVLWREGPLGIQIRTSSKGRVVVARLTGAGAPDVNDTVKPGDVFVRVAGVDVDSLGIAGAFERLKTVQKPVVLVFQRRGRSSGRSSGHTRSHSRGRHPGLPSPAPVPSSSAVPSFRQLREEEAAAAAAAAGRPPIARTHSGGYSPGRARTKSRGGSLKQFGAGYQDLENYAASDDGTSLQSYDYLGDSPCSTASHLYPGHPLNVDSSASDNGLPNYLYPPPPPPFPGTEPPAAGGISNDDYPEEDSFLPEARDESPSLTGLPPPPTYMDVFTASGRAKDHLSVVPPSAGSMDLHNIPDDESAGDDYFGDQQERPPPFEAHSDDGPLPPPPMYSEAPLPPAEETPSLLGQPSRLQELRRQYIESERQRNVLQNASATMVSTYSDIDDSGLVVRHQRQPSGGSVPGSAPPPQLPLPELWVRWSEGPLGITFKRKNGQIVVSRLTGSGYSPGLTQLRPGDWLVSFNNQSTRNLRLGETMELLKRSPKPVDMCFIVQ</sequence>
<dbReference type="EMBL" id="JAGDFM010000172">
    <property type="protein sequence ID" value="KAG7383592.1"/>
    <property type="molecule type" value="Genomic_DNA"/>
</dbReference>
<organism evidence="3 4">
    <name type="scientific">Phytophthora pseudosyringae</name>
    <dbReference type="NCBI Taxonomy" id="221518"/>
    <lineage>
        <taxon>Eukaryota</taxon>
        <taxon>Sar</taxon>
        <taxon>Stramenopiles</taxon>
        <taxon>Oomycota</taxon>
        <taxon>Peronosporomycetes</taxon>
        <taxon>Peronosporales</taxon>
        <taxon>Peronosporaceae</taxon>
        <taxon>Phytophthora</taxon>
    </lineage>
</organism>
<feature type="compositionally biased region" description="Polar residues" evidence="1">
    <location>
        <begin position="214"/>
        <end position="224"/>
    </location>
</feature>
<feature type="compositionally biased region" description="Basic and acidic residues" evidence="1">
    <location>
        <begin position="20"/>
        <end position="32"/>
    </location>
</feature>
<feature type="compositionally biased region" description="Pro residues" evidence="1">
    <location>
        <begin position="617"/>
        <end position="629"/>
    </location>
</feature>
<dbReference type="CDD" id="cd00136">
    <property type="entry name" value="PDZ_canonical"/>
    <property type="match status" value="2"/>
</dbReference>
<evidence type="ECO:0000259" key="2">
    <source>
        <dbReference type="PROSITE" id="PS50106"/>
    </source>
</evidence>
<feature type="compositionally biased region" description="Pro residues" evidence="1">
    <location>
        <begin position="725"/>
        <end position="741"/>
    </location>
</feature>
<feature type="region of interest" description="Disordered" evidence="1">
    <location>
        <begin position="356"/>
        <end position="395"/>
    </location>
</feature>
<protein>
    <recommendedName>
        <fullName evidence="2">PDZ domain-containing protein</fullName>
    </recommendedName>
</protein>
<dbReference type="AlphaFoldDB" id="A0A8T1VQE8"/>
<dbReference type="SMART" id="SM00228">
    <property type="entry name" value="PDZ"/>
    <property type="match status" value="4"/>
</dbReference>
<accession>A0A8T1VQE8</accession>
<proteinExistence type="predicted"/>
<feature type="compositionally biased region" description="Basic residues" evidence="1">
    <location>
        <begin position="477"/>
        <end position="497"/>
    </location>
</feature>
<feature type="compositionally biased region" description="Acidic residues" evidence="1">
    <location>
        <begin position="96"/>
        <end position="111"/>
    </location>
</feature>
<feature type="compositionally biased region" description="Acidic residues" evidence="1">
    <location>
        <begin position="698"/>
        <end position="707"/>
    </location>
</feature>